<dbReference type="Gene3D" id="1.10.2000.10">
    <property type="entry name" value="Frizzled cysteine-rich domain"/>
    <property type="match status" value="1"/>
</dbReference>
<dbReference type="InterPro" id="IPR036790">
    <property type="entry name" value="Frizzled_dom_sf"/>
</dbReference>
<evidence type="ECO:0000256" key="1">
    <source>
        <dbReference type="ARBA" id="ARBA00004613"/>
    </source>
</evidence>
<comment type="caution">
    <text evidence="11">Lacks conserved residue(s) required for the propagation of feature annotation.</text>
</comment>
<feature type="signal peptide" evidence="13">
    <location>
        <begin position="1"/>
        <end position="21"/>
    </location>
</feature>
<feature type="chain" id="PRO_5040470198" description="Secreted frizzled-related protein 1" evidence="13">
    <location>
        <begin position="22"/>
        <end position="384"/>
    </location>
</feature>
<dbReference type="InterPro" id="IPR018933">
    <property type="entry name" value="Netrin_module_non-TIMP"/>
</dbReference>
<dbReference type="Pfam" id="PF01759">
    <property type="entry name" value="NTR"/>
    <property type="match status" value="1"/>
</dbReference>
<comment type="similarity">
    <text evidence="2">Belongs to the secreted frizzled-related protein (sFRP) family.</text>
</comment>
<organism evidence="16 17">
    <name type="scientific">Holothuria leucospilota</name>
    <name type="common">Black long sea cucumber</name>
    <name type="synonym">Mertensiothuria leucospilota</name>
    <dbReference type="NCBI Taxonomy" id="206669"/>
    <lineage>
        <taxon>Eukaryota</taxon>
        <taxon>Metazoa</taxon>
        <taxon>Echinodermata</taxon>
        <taxon>Eleutherozoa</taxon>
        <taxon>Echinozoa</taxon>
        <taxon>Holothuroidea</taxon>
        <taxon>Aspidochirotacea</taxon>
        <taxon>Aspidochirotida</taxon>
        <taxon>Holothuriidae</taxon>
        <taxon>Holothuria</taxon>
    </lineage>
</organism>
<dbReference type="PROSITE" id="PS50189">
    <property type="entry name" value="NTR"/>
    <property type="match status" value="1"/>
</dbReference>
<evidence type="ECO:0000313" key="16">
    <source>
        <dbReference type="EMBL" id="KAJ8049794.1"/>
    </source>
</evidence>
<dbReference type="FunFam" id="1.10.2000.10:FF:000001">
    <property type="entry name" value="secreted frizzled-related protein 2"/>
    <property type="match status" value="1"/>
</dbReference>
<dbReference type="OrthoDB" id="10053709at2759"/>
<dbReference type="GO" id="GO:0005615">
    <property type="term" value="C:extracellular space"/>
    <property type="evidence" value="ECO:0007669"/>
    <property type="project" value="TreeGrafter"/>
</dbReference>
<feature type="region of interest" description="Disordered" evidence="12">
    <location>
        <begin position="299"/>
        <end position="384"/>
    </location>
</feature>
<evidence type="ECO:0000256" key="8">
    <source>
        <dbReference type="ARBA" id="ARBA00022782"/>
    </source>
</evidence>
<dbReference type="PROSITE" id="PS50038">
    <property type="entry name" value="FZ"/>
    <property type="match status" value="1"/>
</dbReference>
<dbReference type="PANTHER" id="PTHR11309">
    <property type="entry name" value="FRIZZLED"/>
    <property type="match status" value="1"/>
</dbReference>
<evidence type="ECO:0000256" key="13">
    <source>
        <dbReference type="SAM" id="SignalP"/>
    </source>
</evidence>
<dbReference type="GO" id="GO:0060070">
    <property type="term" value="P:canonical Wnt signaling pathway"/>
    <property type="evidence" value="ECO:0007669"/>
    <property type="project" value="TreeGrafter"/>
</dbReference>
<dbReference type="GO" id="GO:0035567">
    <property type="term" value="P:non-canonical Wnt signaling pathway"/>
    <property type="evidence" value="ECO:0007669"/>
    <property type="project" value="TreeGrafter"/>
</dbReference>
<evidence type="ECO:0000256" key="6">
    <source>
        <dbReference type="ARBA" id="ARBA00022687"/>
    </source>
</evidence>
<keyword evidence="7 13" id="KW-0732">Signal</keyword>
<dbReference type="SUPFAM" id="SSF63501">
    <property type="entry name" value="Frizzled cysteine-rich domain"/>
    <property type="match status" value="1"/>
</dbReference>
<evidence type="ECO:0000259" key="14">
    <source>
        <dbReference type="PROSITE" id="PS50038"/>
    </source>
</evidence>
<feature type="disulfide bond" evidence="11">
    <location>
        <begin position="111"/>
        <end position="135"/>
    </location>
</feature>
<keyword evidence="9 11" id="KW-1015">Disulfide bond</keyword>
<dbReference type="Pfam" id="PF01392">
    <property type="entry name" value="Fz"/>
    <property type="match status" value="1"/>
</dbReference>
<dbReference type="FunFam" id="2.40.50.120:FF:000003">
    <property type="entry name" value="Secreted frizzled-related protein 1"/>
    <property type="match status" value="1"/>
</dbReference>
<feature type="disulfide bond" evidence="11">
    <location>
        <begin position="46"/>
        <end position="92"/>
    </location>
</feature>
<gene>
    <name evidence="16" type="ORF">HOLleu_02697</name>
</gene>
<protein>
    <recommendedName>
        <fullName evidence="3">Secreted frizzled-related protein 1</fullName>
    </recommendedName>
</protein>
<name>A0A9Q1CSK6_HOLLE</name>
<comment type="caution">
    <text evidence="16">The sequence shown here is derived from an EMBL/GenBank/DDBJ whole genome shotgun (WGS) entry which is preliminary data.</text>
</comment>
<accession>A0A9Q1CSK6</accession>
<evidence type="ECO:0000256" key="3">
    <source>
        <dbReference type="ARBA" id="ARBA00020517"/>
    </source>
</evidence>
<keyword evidence="10" id="KW-0325">Glycoprotein</keyword>
<dbReference type="GO" id="GO:0017147">
    <property type="term" value="F:Wnt-protein binding"/>
    <property type="evidence" value="ECO:0007669"/>
    <property type="project" value="TreeGrafter"/>
</dbReference>
<feature type="compositionally biased region" description="Polar residues" evidence="12">
    <location>
        <begin position="326"/>
        <end position="343"/>
    </location>
</feature>
<dbReference type="InterPro" id="IPR001134">
    <property type="entry name" value="Netrin_domain"/>
</dbReference>
<evidence type="ECO:0000256" key="5">
    <source>
        <dbReference type="ARBA" id="ARBA00022525"/>
    </source>
</evidence>
<comment type="subcellular location">
    <subcellularLocation>
        <location evidence="1">Secreted</location>
    </subcellularLocation>
</comment>
<evidence type="ECO:0000256" key="11">
    <source>
        <dbReference type="PROSITE-ProRule" id="PRU00090"/>
    </source>
</evidence>
<dbReference type="InterPro" id="IPR015526">
    <property type="entry name" value="Frizzled/SFRP"/>
</dbReference>
<dbReference type="AlphaFoldDB" id="A0A9Q1CSK6"/>
<dbReference type="GO" id="GO:2000026">
    <property type="term" value="P:regulation of multicellular organismal development"/>
    <property type="evidence" value="ECO:0007669"/>
    <property type="project" value="UniProtKB-ARBA"/>
</dbReference>
<evidence type="ECO:0000256" key="2">
    <source>
        <dbReference type="ARBA" id="ARBA00010054"/>
    </source>
</evidence>
<feature type="domain" description="FZ" evidence="14">
    <location>
        <begin position="31"/>
        <end position="148"/>
    </location>
</feature>
<dbReference type="GO" id="GO:0030154">
    <property type="term" value="P:cell differentiation"/>
    <property type="evidence" value="ECO:0007669"/>
    <property type="project" value="UniProtKB-KW"/>
</dbReference>
<dbReference type="PROSITE" id="PS51257">
    <property type="entry name" value="PROKAR_LIPOPROTEIN"/>
    <property type="match status" value="1"/>
</dbReference>
<reference evidence="16" key="1">
    <citation type="submission" date="2021-10" db="EMBL/GenBank/DDBJ databases">
        <title>Tropical sea cucumber genome reveals ecological adaptation and Cuvierian tubules defense mechanism.</title>
        <authorList>
            <person name="Chen T."/>
        </authorList>
    </citation>
    <scope>NUCLEOTIDE SEQUENCE</scope>
    <source>
        <strain evidence="16">Nanhai2018</strain>
        <tissue evidence="16">Muscle</tissue>
    </source>
</reference>
<keyword evidence="5" id="KW-0964">Secreted</keyword>
<sequence length="384" mass="43677">MSLSKILTTFFFSLLLAACQSLPPIDTGVRITKPTCVQIPSNLGLCYNIGYDTMRMPNLLDHDSLFEVRYQARSWIPLLLRKCHRDTQLFLCSLFAPVCLDRPIYPCRSLCQAVRDGCEPLMQENCFEWPDMLECSKFPEDNDLCIKSEMLASANTSSSEFELEGGIAGAIGQLFTQCHTDSLPETIFDYSCNTDFVLKMRISSVRELAEGRRYRGDPNKVTVYKQGSLRDKDLKKLNFYVREGTNCRCEMLKAGRQFLLVMGHKEGKQMYMTFVHTWSRDRAFRSVIRNIQDGVGCPVQTTTVRPEAQRARNHGEEIPTEVLFPNSEQVSDTETPENPSSGPKNGKRGLTKEQRRQLRREERRRLAEQAAAANGEGATPQDEQ</sequence>
<dbReference type="PANTHER" id="PTHR11309:SF148">
    <property type="entry name" value="SECRETED FRIZZLED-RELATED PROTEIN 1"/>
    <property type="match status" value="1"/>
</dbReference>
<dbReference type="SUPFAM" id="SSF50242">
    <property type="entry name" value="TIMP-like"/>
    <property type="match status" value="1"/>
</dbReference>
<dbReference type="InterPro" id="IPR008993">
    <property type="entry name" value="TIMP-like_OB-fold"/>
</dbReference>
<keyword evidence="4" id="KW-0217">Developmental protein</keyword>
<keyword evidence="17" id="KW-1185">Reference proteome</keyword>
<dbReference type="Proteomes" id="UP001152320">
    <property type="component" value="Chromosome 1"/>
</dbReference>
<keyword evidence="8" id="KW-0221">Differentiation</keyword>
<feature type="compositionally biased region" description="Basic and acidic residues" evidence="12">
    <location>
        <begin position="350"/>
        <end position="367"/>
    </location>
</feature>
<evidence type="ECO:0000256" key="10">
    <source>
        <dbReference type="ARBA" id="ARBA00023180"/>
    </source>
</evidence>
<keyword evidence="6" id="KW-0879">Wnt signaling pathway</keyword>
<evidence type="ECO:0000313" key="17">
    <source>
        <dbReference type="Proteomes" id="UP001152320"/>
    </source>
</evidence>
<evidence type="ECO:0000256" key="12">
    <source>
        <dbReference type="SAM" id="MobiDB-lite"/>
    </source>
</evidence>
<dbReference type="Gene3D" id="2.40.50.120">
    <property type="match status" value="1"/>
</dbReference>
<feature type="compositionally biased region" description="Basic and acidic residues" evidence="12">
    <location>
        <begin position="307"/>
        <end position="317"/>
    </location>
</feature>
<feature type="domain" description="NTR" evidence="15">
    <location>
        <begin position="178"/>
        <end position="297"/>
    </location>
</feature>
<evidence type="ECO:0000259" key="15">
    <source>
        <dbReference type="PROSITE" id="PS50189"/>
    </source>
</evidence>
<evidence type="ECO:0000256" key="7">
    <source>
        <dbReference type="ARBA" id="ARBA00022729"/>
    </source>
</evidence>
<dbReference type="InterPro" id="IPR020067">
    <property type="entry name" value="Frizzled_dom"/>
</dbReference>
<proteinExistence type="inferred from homology"/>
<dbReference type="SMART" id="SM00063">
    <property type="entry name" value="FRI"/>
    <property type="match status" value="1"/>
</dbReference>
<evidence type="ECO:0000256" key="4">
    <source>
        <dbReference type="ARBA" id="ARBA00022473"/>
    </source>
</evidence>
<dbReference type="EMBL" id="JAIZAY010000001">
    <property type="protein sequence ID" value="KAJ8049794.1"/>
    <property type="molecule type" value="Genomic_DNA"/>
</dbReference>
<evidence type="ECO:0000256" key="9">
    <source>
        <dbReference type="ARBA" id="ARBA00023157"/>
    </source>
</evidence>